<name>A0AAF0XDS1_DAUCS</name>
<evidence type="ECO:0000256" key="1">
    <source>
        <dbReference type="ARBA" id="ARBA00004721"/>
    </source>
</evidence>
<dbReference type="EC" id="2.4.1.-" evidence="7"/>
<sequence length="476" mass="52469">MAVATKPHVAVLPSPGMGHLIPLLEFAKRLATHHAVHVSFLVVTTESSPAQRRYLDSAALPSDLHVIKLPPADVSSVITPDMPILTKLSLLCRESVKPLGSIFEKISLPKALIIDNFMGDAFDICKNFNVPVYTFYTSATKSLALALYLRKLDKEVDCEFVDVAEGSIRVPGCKSIYVDDLQDSLKNRKAEAYKWNMLHASRLTMATGIFVNTWDDFESKSSWFHGLNNDPYFRNLPAPPLYRVGPLIKHDEAVAESDAFILSWLDNQECDSVLFVALGSGGTMTSEQLSELALGLEMSKQKFVFVVRKPSDIDVCGTYFNAGSNVDDPKTYLPEGFLDRTKGVGLVVPTWAPQVHVLGHKATGGFLSHCGWNSTLESMAYGVPIIAWPLFAEQRINATLLTEEVGVAVKPEGVLQGGRRVVRREEVERVVRLVMEGEEGKVMRNRMGELKESAAKALKHGGSSYDSLSCVVKSWK</sequence>
<evidence type="ECO:0000256" key="4">
    <source>
        <dbReference type="ARBA" id="ARBA00022679"/>
    </source>
</evidence>
<keyword evidence="3 6" id="KW-0328">Glycosyltransferase</keyword>
<evidence type="ECO:0000313" key="9">
    <source>
        <dbReference type="Proteomes" id="UP000077755"/>
    </source>
</evidence>
<comment type="pathway">
    <text evidence="1">Secondary metabolite biosynthesis; terpenoid biosynthesis.</text>
</comment>
<dbReference type="GO" id="GO:0008194">
    <property type="term" value="F:UDP-glycosyltransferase activity"/>
    <property type="evidence" value="ECO:0007669"/>
    <property type="project" value="InterPro"/>
</dbReference>
<evidence type="ECO:0000256" key="3">
    <source>
        <dbReference type="ARBA" id="ARBA00022676"/>
    </source>
</evidence>
<dbReference type="Gene3D" id="3.40.50.2000">
    <property type="entry name" value="Glycogen Phosphorylase B"/>
    <property type="match status" value="2"/>
</dbReference>
<evidence type="ECO:0000256" key="6">
    <source>
        <dbReference type="RuleBase" id="RU003718"/>
    </source>
</evidence>
<dbReference type="Proteomes" id="UP000077755">
    <property type="component" value="Chromosome 6"/>
</dbReference>
<evidence type="ECO:0000256" key="2">
    <source>
        <dbReference type="ARBA" id="ARBA00009995"/>
    </source>
</evidence>
<keyword evidence="4 6" id="KW-0808">Transferase</keyword>
<gene>
    <name evidence="8" type="ORF">DCAR_0625373</name>
</gene>
<keyword evidence="9" id="KW-1185">Reference proteome</keyword>
<dbReference type="GO" id="GO:0008299">
    <property type="term" value="P:isoprenoid biosynthetic process"/>
    <property type="evidence" value="ECO:0007669"/>
    <property type="project" value="UniProtKB-KW"/>
</dbReference>
<dbReference type="EMBL" id="CP093348">
    <property type="protein sequence ID" value="WOH05950.1"/>
    <property type="molecule type" value="Genomic_DNA"/>
</dbReference>
<dbReference type="AlphaFoldDB" id="A0AAF0XDS1"/>
<reference evidence="8" key="1">
    <citation type="journal article" date="2016" name="Nat. Genet.">
        <title>A high-quality carrot genome assembly provides new insights into carotenoid accumulation and asterid genome evolution.</title>
        <authorList>
            <person name="Iorizzo M."/>
            <person name="Ellison S."/>
            <person name="Senalik D."/>
            <person name="Zeng P."/>
            <person name="Satapoomin P."/>
            <person name="Huang J."/>
            <person name="Bowman M."/>
            <person name="Iovene M."/>
            <person name="Sanseverino W."/>
            <person name="Cavagnaro P."/>
            <person name="Yildiz M."/>
            <person name="Macko-Podgorni A."/>
            <person name="Moranska E."/>
            <person name="Grzebelus E."/>
            <person name="Grzebelus D."/>
            <person name="Ashrafi H."/>
            <person name="Zheng Z."/>
            <person name="Cheng S."/>
            <person name="Spooner D."/>
            <person name="Van Deynze A."/>
            <person name="Simon P."/>
        </authorList>
    </citation>
    <scope>NUCLEOTIDE SEQUENCE</scope>
    <source>
        <tissue evidence="8">Leaf</tissue>
    </source>
</reference>
<comment type="similarity">
    <text evidence="2 6">Belongs to the UDP-glycosyltransferase family.</text>
</comment>
<dbReference type="CDD" id="cd03784">
    <property type="entry name" value="GT1_Gtf-like"/>
    <property type="match status" value="1"/>
</dbReference>
<dbReference type="InterPro" id="IPR035595">
    <property type="entry name" value="UDP_glycos_trans_CS"/>
</dbReference>
<dbReference type="PANTHER" id="PTHR48046">
    <property type="entry name" value="UDP-GLYCOSYLTRANSFERASE 72E1"/>
    <property type="match status" value="1"/>
</dbReference>
<reference evidence="8" key="2">
    <citation type="submission" date="2022-03" db="EMBL/GenBank/DDBJ databases">
        <title>Draft title - Genomic analysis of global carrot germplasm unveils the trajectory of domestication and the origin of high carotenoid orange carrot.</title>
        <authorList>
            <person name="Iorizzo M."/>
            <person name="Ellison S."/>
            <person name="Senalik D."/>
            <person name="Macko-Podgorni A."/>
            <person name="Grzebelus D."/>
            <person name="Bostan H."/>
            <person name="Rolling W."/>
            <person name="Curaba J."/>
            <person name="Simon P."/>
        </authorList>
    </citation>
    <scope>NUCLEOTIDE SEQUENCE</scope>
    <source>
        <tissue evidence="8">Leaf</tissue>
    </source>
</reference>
<evidence type="ECO:0000256" key="7">
    <source>
        <dbReference type="RuleBase" id="RU362057"/>
    </source>
</evidence>
<protein>
    <recommendedName>
        <fullName evidence="7">Glycosyltransferase</fullName>
        <ecNumber evidence="7">2.4.1.-</ecNumber>
    </recommendedName>
</protein>
<dbReference type="KEGG" id="dcr:108226796"/>
<proteinExistence type="inferred from homology"/>
<evidence type="ECO:0000313" key="8">
    <source>
        <dbReference type="EMBL" id="WOH05950.1"/>
    </source>
</evidence>
<dbReference type="PANTHER" id="PTHR48046:SF4">
    <property type="entry name" value="GLYCOSYLTRANSFERASE"/>
    <property type="match status" value="1"/>
</dbReference>
<evidence type="ECO:0000256" key="5">
    <source>
        <dbReference type="ARBA" id="ARBA00023229"/>
    </source>
</evidence>
<organism evidence="8 9">
    <name type="scientific">Daucus carota subsp. sativus</name>
    <name type="common">Carrot</name>
    <dbReference type="NCBI Taxonomy" id="79200"/>
    <lineage>
        <taxon>Eukaryota</taxon>
        <taxon>Viridiplantae</taxon>
        <taxon>Streptophyta</taxon>
        <taxon>Embryophyta</taxon>
        <taxon>Tracheophyta</taxon>
        <taxon>Spermatophyta</taxon>
        <taxon>Magnoliopsida</taxon>
        <taxon>eudicotyledons</taxon>
        <taxon>Gunneridae</taxon>
        <taxon>Pentapetalae</taxon>
        <taxon>asterids</taxon>
        <taxon>campanulids</taxon>
        <taxon>Apiales</taxon>
        <taxon>Apiaceae</taxon>
        <taxon>Apioideae</taxon>
        <taxon>Scandiceae</taxon>
        <taxon>Daucinae</taxon>
        <taxon>Daucus</taxon>
        <taxon>Daucus sect. Daucus</taxon>
    </lineage>
</organism>
<dbReference type="InterPro" id="IPR002213">
    <property type="entry name" value="UDP_glucos_trans"/>
</dbReference>
<accession>A0AAF0XDS1</accession>
<keyword evidence="5" id="KW-0414">Isoprene biosynthesis</keyword>
<dbReference type="FunFam" id="3.40.50.2000:FF:000051">
    <property type="entry name" value="Glycosyltransferase"/>
    <property type="match status" value="1"/>
</dbReference>
<dbReference type="Pfam" id="PF00201">
    <property type="entry name" value="UDPGT"/>
    <property type="match status" value="1"/>
</dbReference>
<dbReference type="PROSITE" id="PS00375">
    <property type="entry name" value="UDPGT"/>
    <property type="match status" value="1"/>
</dbReference>
<dbReference type="SUPFAM" id="SSF53756">
    <property type="entry name" value="UDP-Glycosyltransferase/glycogen phosphorylase"/>
    <property type="match status" value="1"/>
</dbReference>